<evidence type="ECO:0000313" key="1">
    <source>
        <dbReference type="EMBL" id="CAF1614504.1"/>
    </source>
</evidence>
<sequence>MAQTTISVSQTTISMTQMTIRTVQNDHPLTTAFPTHGTARRGLIPDLSGLSGVLGGGFLPICIFPPCNEASFLFPEIDWEALHASIAQWNQEQEQLLSQGNE</sequence>
<dbReference type="Proteomes" id="UP000663834">
    <property type="component" value="Unassembled WGS sequence"/>
</dbReference>
<dbReference type="EMBL" id="CAJNOW010012793">
    <property type="protein sequence ID" value="CAF1614504.1"/>
    <property type="molecule type" value="Genomic_DNA"/>
</dbReference>
<organism evidence="1 2">
    <name type="scientific">Rotaria magnacalcarata</name>
    <dbReference type="NCBI Taxonomy" id="392030"/>
    <lineage>
        <taxon>Eukaryota</taxon>
        <taxon>Metazoa</taxon>
        <taxon>Spiralia</taxon>
        <taxon>Gnathifera</taxon>
        <taxon>Rotifera</taxon>
        <taxon>Eurotatoria</taxon>
        <taxon>Bdelloidea</taxon>
        <taxon>Philodinida</taxon>
        <taxon>Philodinidae</taxon>
        <taxon>Rotaria</taxon>
    </lineage>
</organism>
<dbReference type="AlphaFoldDB" id="A0A816BVI0"/>
<protein>
    <submittedName>
        <fullName evidence="1">Uncharacterized protein</fullName>
    </submittedName>
</protein>
<reference evidence="1" key="1">
    <citation type="submission" date="2021-02" db="EMBL/GenBank/DDBJ databases">
        <authorList>
            <person name="Nowell W R."/>
        </authorList>
    </citation>
    <scope>NUCLEOTIDE SEQUENCE</scope>
</reference>
<name>A0A816BVI0_9BILA</name>
<dbReference type="OrthoDB" id="9997790at2759"/>
<accession>A0A816BVI0</accession>
<evidence type="ECO:0000313" key="2">
    <source>
        <dbReference type="Proteomes" id="UP000663834"/>
    </source>
</evidence>
<gene>
    <name evidence="1" type="ORF">KQP761_LOCUS23813</name>
</gene>
<comment type="caution">
    <text evidence="1">The sequence shown here is derived from an EMBL/GenBank/DDBJ whole genome shotgun (WGS) entry which is preliminary data.</text>
</comment>
<proteinExistence type="predicted"/>